<dbReference type="SUPFAM" id="SSF47616">
    <property type="entry name" value="GST C-terminal domain-like"/>
    <property type="match status" value="1"/>
</dbReference>
<feature type="domain" description="GST N-terminal" evidence="4">
    <location>
        <begin position="1"/>
        <end position="105"/>
    </location>
</feature>
<evidence type="ECO:0000313" key="6">
    <source>
        <dbReference type="EMBL" id="KAL3784853.1"/>
    </source>
</evidence>
<comment type="caution">
    <text evidence="6">The sequence shown here is derived from an EMBL/GenBank/DDBJ whole genome shotgun (WGS) entry which is preliminary data.</text>
</comment>
<dbReference type="InterPro" id="IPR040079">
    <property type="entry name" value="Glutathione_S-Trfase"/>
</dbReference>
<dbReference type="EMBL" id="JALLPJ020000712">
    <property type="protein sequence ID" value="KAL3784853.1"/>
    <property type="molecule type" value="Genomic_DNA"/>
</dbReference>
<dbReference type="Gene3D" id="3.40.30.10">
    <property type="entry name" value="Glutaredoxin"/>
    <property type="match status" value="1"/>
</dbReference>
<dbReference type="InterPro" id="IPR004045">
    <property type="entry name" value="Glutathione_S-Trfase_N"/>
</dbReference>
<accession>A0ABD3P9P9</accession>
<feature type="domain" description="GST C-terminal" evidence="5">
    <location>
        <begin position="108"/>
        <end position="223"/>
    </location>
</feature>
<keyword evidence="3" id="KW-0732">Signal</keyword>
<dbReference type="AlphaFoldDB" id="A0ABD3P9P9"/>
<comment type="similarity">
    <text evidence="1 2">Belongs to the GST superfamily.</text>
</comment>
<dbReference type="SFLD" id="SFLDS00019">
    <property type="entry name" value="Glutathione_Transferase_(cytos"/>
    <property type="match status" value="1"/>
</dbReference>
<evidence type="ECO:0000313" key="7">
    <source>
        <dbReference type="Proteomes" id="UP001530400"/>
    </source>
</evidence>
<name>A0ABD3P9P9_9STRA</name>
<dbReference type="PROSITE" id="PS50404">
    <property type="entry name" value="GST_NTER"/>
    <property type="match status" value="1"/>
</dbReference>
<evidence type="ECO:0000256" key="1">
    <source>
        <dbReference type="ARBA" id="ARBA00007409"/>
    </source>
</evidence>
<dbReference type="Proteomes" id="UP001530400">
    <property type="component" value="Unassembled WGS sequence"/>
</dbReference>
<dbReference type="Gene3D" id="1.20.1050.10">
    <property type="match status" value="1"/>
</dbReference>
<dbReference type="InterPro" id="IPR004046">
    <property type="entry name" value="GST_C"/>
</dbReference>
<dbReference type="Pfam" id="PF02798">
    <property type="entry name" value="GST_N"/>
    <property type="match status" value="1"/>
</dbReference>
<dbReference type="PANTHER" id="PTHR44051:SF8">
    <property type="entry name" value="GLUTATHIONE S-TRANSFERASE GSTA"/>
    <property type="match status" value="1"/>
</dbReference>
<sequence>MRAHCLSLSLLAATAAAFAPSQPIVKVGRSSQLQMALTLYGSPGSRSPLCNWAALELKLPLQAGDLSRNPHPFGQIPCLTDDNDVLVFESGAILNYLQSKADKKGINDDARSAAIASWIAWANASLDPICFLETPDGKVYDTGLKSGNRRIDRLDQLLSKAEFLVPGGFSLADVAVSSYLLYVIQFFPDVDLYSKWPNVVRYMKDCAGRDEYAKAFGERVQSFCLQRLGDMESGPGTEKKLFGMF</sequence>
<dbReference type="InterPro" id="IPR010987">
    <property type="entry name" value="Glutathione-S-Trfase_C-like"/>
</dbReference>
<feature type="chain" id="PRO_5044818878" description="Glutathione S-transferase" evidence="3">
    <location>
        <begin position="18"/>
        <end position="245"/>
    </location>
</feature>
<dbReference type="InterPro" id="IPR036282">
    <property type="entry name" value="Glutathione-S-Trfase_C_sf"/>
</dbReference>
<feature type="signal peptide" evidence="3">
    <location>
        <begin position="1"/>
        <end position="17"/>
    </location>
</feature>
<evidence type="ECO:0000256" key="3">
    <source>
        <dbReference type="SAM" id="SignalP"/>
    </source>
</evidence>
<dbReference type="Pfam" id="PF00043">
    <property type="entry name" value="GST_C"/>
    <property type="match status" value="1"/>
</dbReference>
<dbReference type="InterPro" id="IPR036249">
    <property type="entry name" value="Thioredoxin-like_sf"/>
</dbReference>
<evidence type="ECO:0000259" key="4">
    <source>
        <dbReference type="PROSITE" id="PS50404"/>
    </source>
</evidence>
<reference evidence="6 7" key="1">
    <citation type="submission" date="2024-10" db="EMBL/GenBank/DDBJ databases">
        <title>Updated reference genomes for cyclostephanoid diatoms.</title>
        <authorList>
            <person name="Roberts W.R."/>
            <person name="Alverson A.J."/>
        </authorList>
    </citation>
    <scope>NUCLEOTIDE SEQUENCE [LARGE SCALE GENOMIC DNA]</scope>
    <source>
        <strain evidence="6 7">AJA010-31</strain>
    </source>
</reference>
<protein>
    <recommendedName>
        <fullName evidence="8">Glutathione S-transferase</fullName>
    </recommendedName>
</protein>
<proteinExistence type="inferred from homology"/>
<evidence type="ECO:0000256" key="2">
    <source>
        <dbReference type="RuleBase" id="RU003494"/>
    </source>
</evidence>
<keyword evidence="7" id="KW-1185">Reference proteome</keyword>
<evidence type="ECO:0000259" key="5">
    <source>
        <dbReference type="PROSITE" id="PS50405"/>
    </source>
</evidence>
<dbReference type="PROSITE" id="PS50405">
    <property type="entry name" value="GST_CTER"/>
    <property type="match status" value="1"/>
</dbReference>
<organism evidence="6 7">
    <name type="scientific">Cyclotella atomus</name>
    <dbReference type="NCBI Taxonomy" id="382360"/>
    <lineage>
        <taxon>Eukaryota</taxon>
        <taxon>Sar</taxon>
        <taxon>Stramenopiles</taxon>
        <taxon>Ochrophyta</taxon>
        <taxon>Bacillariophyta</taxon>
        <taxon>Coscinodiscophyceae</taxon>
        <taxon>Thalassiosirophycidae</taxon>
        <taxon>Stephanodiscales</taxon>
        <taxon>Stephanodiscaceae</taxon>
        <taxon>Cyclotella</taxon>
    </lineage>
</organism>
<dbReference type="PANTHER" id="PTHR44051">
    <property type="entry name" value="GLUTATHIONE S-TRANSFERASE-RELATED"/>
    <property type="match status" value="1"/>
</dbReference>
<evidence type="ECO:0008006" key="8">
    <source>
        <dbReference type="Google" id="ProtNLM"/>
    </source>
</evidence>
<dbReference type="SUPFAM" id="SSF52833">
    <property type="entry name" value="Thioredoxin-like"/>
    <property type="match status" value="1"/>
</dbReference>
<gene>
    <name evidence="6" type="ORF">ACHAWO_007779</name>
</gene>